<reference evidence="2" key="1">
    <citation type="submission" date="2025-08" db="UniProtKB">
        <authorList>
            <consortium name="RefSeq"/>
        </authorList>
    </citation>
    <scope>IDENTIFICATION</scope>
    <source>
        <tissue evidence="2">Leaves</tissue>
    </source>
</reference>
<dbReference type="PANTHER" id="PTHR48475:SF1">
    <property type="entry name" value="RNASE H TYPE-1 DOMAIN-CONTAINING PROTEIN"/>
    <property type="match status" value="1"/>
</dbReference>
<dbReference type="Gene3D" id="3.30.420.10">
    <property type="entry name" value="Ribonuclease H-like superfamily/Ribonuclease H"/>
    <property type="match status" value="1"/>
</dbReference>
<dbReference type="GeneID" id="140005635"/>
<dbReference type="PANTHER" id="PTHR48475">
    <property type="entry name" value="RIBONUCLEASE H"/>
    <property type="match status" value="1"/>
</dbReference>
<dbReference type="RefSeq" id="XP_071902755.1">
    <property type="nucleotide sequence ID" value="XM_072046654.1"/>
</dbReference>
<dbReference type="InterPro" id="IPR012337">
    <property type="entry name" value="RNaseH-like_sf"/>
</dbReference>
<dbReference type="Proteomes" id="UP001652660">
    <property type="component" value="Chromosome 4e"/>
</dbReference>
<gene>
    <name evidence="2" type="primary">LOC140005635</name>
</gene>
<evidence type="ECO:0000313" key="1">
    <source>
        <dbReference type="Proteomes" id="UP001652660"/>
    </source>
</evidence>
<sequence length="152" mass="18152">MVDGLCKQFKIKHRNSAIYRSQMNVAVEAAYKNLKKIVRKMTEKHRDWHEKLSYALMAYRTAIRTSIEAMPYSLMYGMEVVLPAEIEIPSLHILMEAQLEEAEWIKQRHEQLSLIDERRLNAICHGQCYQRRMAHAYNKKVRPRLFKEEIQF</sequence>
<keyword evidence="1" id="KW-1185">Reference proteome</keyword>
<accession>A0ABM4U645</accession>
<dbReference type="SUPFAM" id="SSF53098">
    <property type="entry name" value="Ribonuclease H-like"/>
    <property type="match status" value="1"/>
</dbReference>
<evidence type="ECO:0008006" key="3">
    <source>
        <dbReference type="Google" id="ProtNLM"/>
    </source>
</evidence>
<dbReference type="InterPro" id="IPR036397">
    <property type="entry name" value="RNaseH_sf"/>
</dbReference>
<organism evidence="1 2">
    <name type="scientific">Coffea arabica</name>
    <name type="common">Arabian coffee</name>
    <dbReference type="NCBI Taxonomy" id="13443"/>
    <lineage>
        <taxon>Eukaryota</taxon>
        <taxon>Viridiplantae</taxon>
        <taxon>Streptophyta</taxon>
        <taxon>Embryophyta</taxon>
        <taxon>Tracheophyta</taxon>
        <taxon>Spermatophyta</taxon>
        <taxon>Magnoliopsida</taxon>
        <taxon>eudicotyledons</taxon>
        <taxon>Gunneridae</taxon>
        <taxon>Pentapetalae</taxon>
        <taxon>asterids</taxon>
        <taxon>lamiids</taxon>
        <taxon>Gentianales</taxon>
        <taxon>Rubiaceae</taxon>
        <taxon>Ixoroideae</taxon>
        <taxon>Gardenieae complex</taxon>
        <taxon>Bertiereae - Coffeeae clade</taxon>
        <taxon>Coffeeae</taxon>
        <taxon>Coffea</taxon>
    </lineage>
</organism>
<evidence type="ECO:0000313" key="2">
    <source>
        <dbReference type="RefSeq" id="XP_071902755.1"/>
    </source>
</evidence>
<name>A0ABM4U645_COFAR</name>
<proteinExistence type="predicted"/>
<protein>
    <recommendedName>
        <fullName evidence="3">Integrase catalytic domain-containing protein</fullName>
    </recommendedName>
</protein>